<dbReference type="AlphaFoldDB" id="A0A2W5HLV7"/>
<name>A0A2W5HLV7_9BACT</name>
<evidence type="ECO:0000313" key="1">
    <source>
        <dbReference type="EMBL" id="PZP56622.1"/>
    </source>
</evidence>
<proteinExistence type="predicted"/>
<evidence type="ECO:0000313" key="2">
    <source>
        <dbReference type="Proteomes" id="UP000249739"/>
    </source>
</evidence>
<sequence length="312" mass="34883">MVQMINRVAKVLKKSRLLFPRKRESSLSQQQDPRFRGGSKRVALRSMFLICLACLPVSPALAENYAAKYDVYAGGIHALQARFDYQAGPKEYAVSIASETYGILSKIVPWHATLNTKGQVLKGKKLPISHKADTTTRKKHEINTYSYDKNGALVSFNQVVNGKDETLTDLDPAIYKDTMDVLTAIFSLIDQVGVGKGCEAEPLVFDSERSYRLIFKNGKKEILVPNKYSSFSGEAIGCAFEVKPEGGKWHKKPRGWMKIQNQAKKSGQMPIIYFANLSKTEKPVYAPVRTVIKTDLGTFIAHLTSFEEKPVK</sequence>
<gene>
    <name evidence="1" type="ORF">DI586_03145</name>
</gene>
<comment type="caution">
    <text evidence="1">The sequence shown here is derived from an EMBL/GenBank/DDBJ whole genome shotgun (WGS) entry which is preliminary data.</text>
</comment>
<protein>
    <recommendedName>
        <fullName evidence="3">DUF3108 domain-containing protein</fullName>
    </recommendedName>
</protein>
<dbReference type="EMBL" id="QFOT01000020">
    <property type="protein sequence ID" value="PZP56622.1"/>
    <property type="molecule type" value="Genomic_DNA"/>
</dbReference>
<accession>A0A2W5HLV7</accession>
<evidence type="ECO:0008006" key="3">
    <source>
        <dbReference type="Google" id="ProtNLM"/>
    </source>
</evidence>
<dbReference type="InterPro" id="IPR021457">
    <property type="entry name" value="DUF3108"/>
</dbReference>
<dbReference type="Pfam" id="PF11306">
    <property type="entry name" value="DUF3108"/>
    <property type="match status" value="1"/>
</dbReference>
<reference evidence="1 2" key="1">
    <citation type="submission" date="2017-08" db="EMBL/GenBank/DDBJ databases">
        <title>Infants hospitalized years apart are colonized by the same room-sourced microbial strains.</title>
        <authorList>
            <person name="Brooks B."/>
            <person name="Olm M.R."/>
            <person name="Firek B.A."/>
            <person name="Baker R."/>
            <person name="Thomas B.C."/>
            <person name="Morowitz M.J."/>
            <person name="Banfield J.F."/>
        </authorList>
    </citation>
    <scope>NUCLEOTIDE SEQUENCE [LARGE SCALE GENOMIC DNA]</scope>
    <source>
        <strain evidence="1">S2_006_000_R2_64</strain>
    </source>
</reference>
<organism evidence="1 2">
    <name type="scientific">Micavibrio aeruginosavorus</name>
    <dbReference type="NCBI Taxonomy" id="349221"/>
    <lineage>
        <taxon>Bacteria</taxon>
        <taxon>Pseudomonadati</taxon>
        <taxon>Bdellovibrionota</taxon>
        <taxon>Bdellovibrionia</taxon>
        <taxon>Bdellovibrionales</taxon>
        <taxon>Pseudobdellovibrionaceae</taxon>
        <taxon>Micavibrio</taxon>
    </lineage>
</organism>
<dbReference type="Proteomes" id="UP000249739">
    <property type="component" value="Unassembled WGS sequence"/>
</dbReference>